<name>A0A0B8MYS9_TALPI</name>
<proteinExistence type="predicted"/>
<dbReference type="Proteomes" id="UP000053095">
    <property type="component" value="Unassembled WGS sequence"/>
</dbReference>
<evidence type="ECO:0000256" key="1">
    <source>
        <dbReference type="SAM" id="MobiDB-lite"/>
    </source>
</evidence>
<organism evidence="2 3">
    <name type="scientific">Talaromyces pinophilus</name>
    <name type="common">Penicillium pinophilum</name>
    <dbReference type="NCBI Taxonomy" id="128442"/>
    <lineage>
        <taxon>Eukaryota</taxon>
        <taxon>Fungi</taxon>
        <taxon>Dikarya</taxon>
        <taxon>Ascomycota</taxon>
        <taxon>Pezizomycotina</taxon>
        <taxon>Eurotiomycetes</taxon>
        <taxon>Eurotiomycetidae</taxon>
        <taxon>Eurotiales</taxon>
        <taxon>Trichocomaceae</taxon>
        <taxon>Talaromyces</taxon>
        <taxon>Talaromyces sect. Talaromyces</taxon>
    </lineage>
</organism>
<feature type="region of interest" description="Disordered" evidence="1">
    <location>
        <begin position="1"/>
        <end position="24"/>
    </location>
</feature>
<gene>
    <name evidence="2" type="ORF">TCE0_047f18131</name>
</gene>
<evidence type="ECO:0000313" key="3">
    <source>
        <dbReference type="Proteomes" id="UP000053095"/>
    </source>
</evidence>
<dbReference type="EMBL" id="DF933843">
    <property type="protein sequence ID" value="GAM43374.1"/>
    <property type="molecule type" value="Genomic_DNA"/>
</dbReference>
<keyword evidence="3" id="KW-1185">Reference proteome</keyword>
<reference evidence="3" key="1">
    <citation type="journal article" date="2015" name="Genome Announc.">
        <title>Draft genome sequence of Talaromyces cellulolyticus strain Y-94, a source of lignocellulosic biomass-degrading enzymes.</title>
        <authorList>
            <person name="Fujii T."/>
            <person name="Koike H."/>
            <person name="Sawayama S."/>
            <person name="Yano S."/>
            <person name="Inoue H."/>
        </authorList>
    </citation>
    <scope>NUCLEOTIDE SEQUENCE [LARGE SCALE GENOMIC DNA]</scope>
    <source>
        <strain evidence="3">Y-94</strain>
    </source>
</reference>
<protein>
    <submittedName>
        <fullName evidence="2">Uncharacterized protein</fullName>
    </submittedName>
</protein>
<dbReference type="AlphaFoldDB" id="A0A0B8MYS9"/>
<feature type="compositionally biased region" description="Polar residues" evidence="1">
    <location>
        <begin position="1"/>
        <end position="15"/>
    </location>
</feature>
<evidence type="ECO:0000313" key="2">
    <source>
        <dbReference type="EMBL" id="GAM43374.1"/>
    </source>
</evidence>
<sequence length="158" mass="17126">MSAQAQPSALKSKASTDLPPALTHPIEDNAAQASTNHAQKHASIKEISSLYDQTYLDTTTEIKRLLQYYAFVLAADANPDLNPDVAFAANVDANIDTNEMTVAVEDAKTELKAILDDLASKPEVVGMEDVRKVLMDCGIVVDVREGQDGKKEVDVRLL</sequence>
<accession>A0A0B8MYS9</accession>